<dbReference type="AlphaFoldDB" id="A0A1R1XAR2"/>
<accession>A0A1R1XAR2</accession>
<evidence type="ECO:0000313" key="2">
    <source>
        <dbReference type="EMBL" id="OMJ11703.1"/>
    </source>
</evidence>
<comment type="caution">
    <text evidence="2">The sequence shown here is derived from an EMBL/GenBank/DDBJ whole genome shotgun (WGS) entry which is preliminary data.</text>
</comment>
<evidence type="ECO:0000313" key="3">
    <source>
        <dbReference type="Proteomes" id="UP000187283"/>
    </source>
</evidence>
<gene>
    <name evidence="2" type="ORF">AYI70_g9550</name>
</gene>
<keyword evidence="3" id="KW-1185">Reference proteome</keyword>
<evidence type="ECO:0000256" key="1">
    <source>
        <dbReference type="SAM" id="MobiDB-lite"/>
    </source>
</evidence>
<name>A0A1R1XAR2_9FUNG</name>
<reference evidence="2 3" key="1">
    <citation type="submission" date="2017-01" db="EMBL/GenBank/DDBJ databases">
        <authorList>
            <person name="Mah S.A."/>
            <person name="Swanson W.J."/>
            <person name="Moy G.W."/>
            <person name="Vacquier V.D."/>
        </authorList>
    </citation>
    <scope>NUCLEOTIDE SEQUENCE [LARGE SCALE GENOMIC DNA]</scope>
    <source>
        <strain evidence="2 3">GSMNP</strain>
    </source>
</reference>
<feature type="region of interest" description="Disordered" evidence="1">
    <location>
        <begin position="1"/>
        <end position="29"/>
    </location>
</feature>
<dbReference type="EMBL" id="LSSN01004330">
    <property type="protein sequence ID" value="OMJ11703.1"/>
    <property type="molecule type" value="Genomic_DNA"/>
</dbReference>
<dbReference type="Proteomes" id="UP000187283">
    <property type="component" value="Unassembled WGS sequence"/>
</dbReference>
<organism evidence="2 3">
    <name type="scientific">Smittium culicis</name>
    <dbReference type="NCBI Taxonomy" id="133412"/>
    <lineage>
        <taxon>Eukaryota</taxon>
        <taxon>Fungi</taxon>
        <taxon>Fungi incertae sedis</taxon>
        <taxon>Zoopagomycota</taxon>
        <taxon>Kickxellomycotina</taxon>
        <taxon>Harpellomycetes</taxon>
        <taxon>Harpellales</taxon>
        <taxon>Legeriomycetaceae</taxon>
        <taxon>Smittium</taxon>
    </lineage>
</organism>
<protein>
    <submittedName>
        <fullName evidence="2">Uncharacterized protein</fullName>
    </submittedName>
</protein>
<sequence>MDLRKFLPSLTPSTPGANHEEGQNTKTPPVSILYDNIYGQGTEAWGLPHMVDPKTLSKKYFYRTANFKIISFMQ</sequence>
<proteinExistence type="predicted"/>